<feature type="compositionally biased region" description="Polar residues" evidence="1">
    <location>
        <begin position="331"/>
        <end position="340"/>
    </location>
</feature>
<protein>
    <submittedName>
        <fullName evidence="3">BZIP domain-containing protein</fullName>
    </submittedName>
</protein>
<feature type="compositionally biased region" description="Basic residues" evidence="1">
    <location>
        <begin position="359"/>
        <end position="369"/>
    </location>
</feature>
<organism evidence="2 3">
    <name type="scientific">Panagrellus redivivus</name>
    <name type="common">Microworm</name>
    <dbReference type="NCBI Taxonomy" id="6233"/>
    <lineage>
        <taxon>Eukaryota</taxon>
        <taxon>Metazoa</taxon>
        <taxon>Ecdysozoa</taxon>
        <taxon>Nematoda</taxon>
        <taxon>Chromadorea</taxon>
        <taxon>Rhabditida</taxon>
        <taxon>Tylenchina</taxon>
        <taxon>Panagrolaimomorpha</taxon>
        <taxon>Panagrolaimoidea</taxon>
        <taxon>Panagrolaimidae</taxon>
        <taxon>Panagrellus</taxon>
    </lineage>
</organism>
<evidence type="ECO:0000256" key="1">
    <source>
        <dbReference type="SAM" id="MobiDB-lite"/>
    </source>
</evidence>
<evidence type="ECO:0000313" key="3">
    <source>
        <dbReference type="WBParaSite" id="Pan_g11835.t1"/>
    </source>
</evidence>
<feature type="compositionally biased region" description="Low complexity" evidence="1">
    <location>
        <begin position="282"/>
        <end position="295"/>
    </location>
</feature>
<dbReference type="AlphaFoldDB" id="A0A7E4US41"/>
<dbReference type="CDD" id="cd14686">
    <property type="entry name" value="bZIP"/>
    <property type="match status" value="1"/>
</dbReference>
<sequence length="455" mass="50253">MELKPDELSEFAEFMEYKRKSELLIKEFRQYQASKKIVSESLGGGKSSPMSLMKLSNSGASIYDPEIMSLSKPLLSPTDGGAFIPTTAIPAQPALPVSPQLAGLNQRGPKTVYVGPQMTQRGNGIVPPHVKAVRNGQSMFRNGQVIGQMGNVSTWHPNHGLKRPLPTIDNDGNEIIVDRVISPATKRVKYIQTPANVAYLHRQPQMAPLPERPLPQNNELDELRRLCPSNDKVVRTPTSNSPPKLPVSPHLVQPLLSARLQAPIPPTSLEISRPNAINGYVSPPTSTPAMTPANTDNATTPQADTEDEEAHIIIAIPQLPSDIAEVEANADSDTSQTPSNEPRKPQDKNEASRRAREEKKKRHELRRQKKAELDRKNAELTNHLKTLKDELASLRLKICDSCYVQAQDFIYSTNNNDKRETNILTLKSCKKTNCSGSRDLGMALDRMSNPIIATQ</sequence>
<evidence type="ECO:0000313" key="2">
    <source>
        <dbReference type="Proteomes" id="UP000492821"/>
    </source>
</evidence>
<name>A0A7E4US41_PANRE</name>
<keyword evidence="2" id="KW-1185">Reference proteome</keyword>
<dbReference type="WBParaSite" id="Pan_g11835.t1">
    <property type="protein sequence ID" value="Pan_g11835.t1"/>
    <property type="gene ID" value="Pan_g11835"/>
</dbReference>
<feature type="region of interest" description="Disordered" evidence="1">
    <location>
        <begin position="266"/>
        <end position="306"/>
    </location>
</feature>
<accession>A0A7E4US41</accession>
<proteinExistence type="predicted"/>
<feature type="region of interest" description="Disordered" evidence="1">
    <location>
        <begin position="328"/>
        <end position="377"/>
    </location>
</feature>
<reference evidence="2" key="1">
    <citation type="journal article" date="2013" name="Genetics">
        <title>The draft genome and transcriptome of Panagrellus redivivus are shaped by the harsh demands of a free-living lifestyle.</title>
        <authorList>
            <person name="Srinivasan J."/>
            <person name="Dillman A.R."/>
            <person name="Macchietto M.G."/>
            <person name="Heikkinen L."/>
            <person name="Lakso M."/>
            <person name="Fracchia K.M."/>
            <person name="Antoshechkin I."/>
            <person name="Mortazavi A."/>
            <person name="Wong G."/>
            <person name="Sternberg P.W."/>
        </authorList>
    </citation>
    <scope>NUCLEOTIDE SEQUENCE [LARGE SCALE GENOMIC DNA]</scope>
    <source>
        <strain evidence="2">MT8872</strain>
    </source>
</reference>
<dbReference type="Proteomes" id="UP000492821">
    <property type="component" value="Unassembled WGS sequence"/>
</dbReference>
<reference evidence="3" key="2">
    <citation type="submission" date="2020-10" db="UniProtKB">
        <authorList>
            <consortium name="WormBaseParasite"/>
        </authorList>
    </citation>
    <scope>IDENTIFICATION</scope>
</reference>
<feature type="compositionally biased region" description="Basic and acidic residues" evidence="1">
    <location>
        <begin position="341"/>
        <end position="358"/>
    </location>
</feature>